<feature type="transmembrane region" description="Helical" evidence="1">
    <location>
        <begin position="48"/>
        <end position="67"/>
    </location>
</feature>
<protein>
    <submittedName>
        <fullName evidence="2">DUF3429 domain-containing protein</fullName>
    </submittedName>
</protein>
<evidence type="ECO:0000313" key="3">
    <source>
        <dbReference type="Proteomes" id="UP001294412"/>
    </source>
</evidence>
<name>A0ABU5HZB4_9HYPH</name>
<keyword evidence="1" id="KW-1133">Transmembrane helix</keyword>
<dbReference type="InterPro" id="IPR021836">
    <property type="entry name" value="DUF3429"/>
</dbReference>
<accession>A0ABU5HZB4</accession>
<keyword evidence="1" id="KW-0472">Membrane</keyword>
<feature type="transmembrane region" description="Helical" evidence="1">
    <location>
        <begin position="21"/>
        <end position="42"/>
    </location>
</feature>
<sequence>MSSDRTESRTIRAEEPAEIPGDGLFFGYLAMLPLVAGAIGLFVLPDNWAFLTLNLTLFWGAAILTFLAGVRRGVSFRQPGGPKATQLAMMLFLFLTGFGATVAVVWAYPLLGIGLEIAGYLALAILDPISARKGRAPLYFAKLRPLQMVLPIASLAAVAYWVSTSGFF</sequence>
<organism evidence="2 3">
    <name type="scientific">Fulvimarina uroteuthidis</name>
    <dbReference type="NCBI Taxonomy" id="3098149"/>
    <lineage>
        <taxon>Bacteria</taxon>
        <taxon>Pseudomonadati</taxon>
        <taxon>Pseudomonadota</taxon>
        <taxon>Alphaproteobacteria</taxon>
        <taxon>Hyphomicrobiales</taxon>
        <taxon>Aurantimonadaceae</taxon>
        <taxon>Fulvimarina</taxon>
    </lineage>
</organism>
<evidence type="ECO:0000256" key="1">
    <source>
        <dbReference type="SAM" id="Phobius"/>
    </source>
</evidence>
<feature type="transmembrane region" description="Helical" evidence="1">
    <location>
        <begin position="87"/>
        <end position="107"/>
    </location>
</feature>
<keyword evidence="1" id="KW-0812">Transmembrane</keyword>
<dbReference type="EMBL" id="JAXLPB010000001">
    <property type="protein sequence ID" value="MDY8108395.1"/>
    <property type="molecule type" value="Genomic_DNA"/>
</dbReference>
<dbReference type="Proteomes" id="UP001294412">
    <property type="component" value="Unassembled WGS sequence"/>
</dbReference>
<feature type="transmembrane region" description="Helical" evidence="1">
    <location>
        <begin position="143"/>
        <end position="162"/>
    </location>
</feature>
<comment type="caution">
    <text evidence="2">The sequence shown here is derived from an EMBL/GenBank/DDBJ whole genome shotgun (WGS) entry which is preliminary data.</text>
</comment>
<dbReference type="Pfam" id="PF11911">
    <property type="entry name" value="DUF3429"/>
    <property type="match status" value="1"/>
</dbReference>
<reference evidence="2 3" key="1">
    <citation type="submission" date="2023-12" db="EMBL/GenBank/DDBJ databases">
        <title>Description of Novel Strain Fulvimarina sp. 2208YS6-2-32 isolated from Uroteuthis (Photololigo) edulis.</title>
        <authorList>
            <person name="Park J.-S."/>
        </authorList>
    </citation>
    <scope>NUCLEOTIDE SEQUENCE [LARGE SCALE GENOMIC DNA]</scope>
    <source>
        <strain evidence="2 3">2208YS6-2-32</strain>
    </source>
</reference>
<keyword evidence="3" id="KW-1185">Reference proteome</keyword>
<dbReference type="RefSeq" id="WP_322185840.1">
    <property type="nucleotide sequence ID" value="NZ_JAXLPB010000001.1"/>
</dbReference>
<evidence type="ECO:0000313" key="2">
    <source>
        <dbReference type="EMBL" id="MDY8108395.1"/>
    </source>
</evidence>
<proteinExistence type="predicted"/>
<gene>
    <name evidence="2" type="ORF">U0C82_04410</name>
</gene>